<dbReference type="Proteomes" id="UP000530654">
    <property type="component" value="Unassembled WGS sequence"/>
</dbReference>
<dbReference type="RefSeq" id="WP_162115872.1">
    <property type="nucleotide sequence ID" value="NZ_JAAEAB010000003.1"/>
</dbReference>
<sequence>MVLVADELKRKQAEIRLRIEELRLELAALEQQQAAFVVVMRTYEPEYDPGTEPSVFGRRRPFRS</sequence>
<comment type="caution">
    <text evidence="2">The sequence shown here is derived from an EMBL/GenBank/DDBJ whole genome shotgun (WGS) entry which is preliminary data.</text>
</comment>
<dbReference type="AlphaFoldDB" id="A0A7Y2R561"/>
<evidence type="ECO:0000313" key="3">
    <source>
        <dbReference type="Proteomes" id="UP000530654"/>
    </source>
</evidence>
<protein>
    <submittedName>
        <fullName evidence="2">Uncharacterized protein</fullName>
    </submittedName>
</protein>
<proteinExistence type="predicted"/>
<feature type="coiled-coil region" evidence="1">
    <location>
        <begin position="5"/>
        <end position="32"/>
    </location>
</feature>
<keyword evidence="1" id="KW-0175">Coiled coil</keyword>
<dbReference type="EMBL" id="JABEQY010000011">
    <property type="protein sequence ID" value="NNH64560.1"/>
    <property type="molecule type" value="Genomic_DNA"/>
</dbReference>
<accession>A0A7Y2R561</accession>
<evidence type="ECO:0000256" key="1">
    <source>
        <dbReference type="SAM" id="Coils"/>
    </source>
</evidence>
<gene>
    <name evidence="2" type="ORF">HLI17_14905</name>
</gene>
<name>A0A7Y2R561_9HYPH</name>
<organism evidence="2 3">
    <name type="scientific">Rhizobium laguerreae</name>
    <dbReference type="NCBI Taxonomy" id="1076926"/>
    <lineage>
        <taxon>Bacteria</taxon>
        <taxon>Pseudomonadati</taxon>
        <taxon>Pseudomonadota</taxon>
        <taxon>Alphaproteobacteria</taxon>
        <taxon>Hyphomicrobiales</taxon>
        <taxon>Rhizobiaceae</taxon>
        <taxon>Rhizobium/Agrobacterium group</taxon>
        <taxon>Rhizobium</taxon>
    </lineage>
</organism>
<reference evidence="2 3" key="1">
    <citation type="submission" date="2020-04" db="EMBL/GenBank/DDBJ databases">
        <title>Rhizobium bacterial biofertilizers improve the content of phenolic compounds of Lactuca sativa L. under non-saline and saline-stress conditions.</title>
        <authorList>
            <person name="Ayuso-Calles M."/>
            <person name="Garcia-Estevez I."/>
            <person name="Jimenez-Gomez A."/>
            <person name="Flores-Felix J.D."/>
            <person name="Escribano-Bailon M."/>
            <person name="Rivas R."/>
        </authorList>
    </citation>
    <scope>NUCLEOTIDE SEQUENCE [LARGE SCALE GENOMIC DNA]</scope>
    <source>
        <strain evidence="2 3">GPTR02</strain>
    </source>
</reference>
<evidence type="ECO:0000313" key="2">
    <source>
        <dbReference type="EMBL" id="NNH64560.1"/>
    </source>
</evidence>